<keyword evidence="3" id="KW-1185">Reference proteome</keyword>
<reference evidence="1 3" key="2">
    <citation type="journal article" date="2018" name="Plant J.">
        <title>The Physcomitrella patens chromosome-scale assembly reveals moss genome structure and evolution.</title>
        <authorList>
            <person name="Lang D."/>
            <person name="Ullrich K.K."/>
            <person name="Murat F."/>
            <person name="Fuchs J."/>
            <person name="Jenkins J."/>
            <person name="Haas F.B."/>
            <person name="Piednoel M."/>
            <person name="Gundlach H."/>
            <person name="Van Bel M."/>
            <person name="Meyberg R."/>
            <person name="Vives C."/>
            <person name="Morata J."/>
            <person name="Symeonidi A."/>
            <person name="Hiss M."/>
            <person name="Muchero W."/>
            <person name="Kamisugi Y."/>
            <person name="Saleh O."/>
            <person name="Blanc G."/>
            <person name="Decker E.L."/>
            <person name="van Gessel N."/>
            <person name="Grimwood J."/>
            <person name="Hayes R.D."/>
            <person name="Graham S.W."/>
            <person name="Gunter L.E."/>
            <person name="McDaniel S.F."/>
            <person name="Hoernstein S.N.W."/>
            <person name="Larsson A."/>
            <person name="Li F.W."/>
            <person name="Perroud P.F."/>
            <person name="Phillips J."/>
            <person name="Ranjan P."/>
            <person name="Rokshar D.S."/>
            <person name="Rothfels C.J."/>
            <person name="Schneider L."/>
            <person name="Shu S."/>
            <person name="Stevenson D.W."/>
            <person name="Thummler F."/>
            <person name="Tillich M."/>
            <person name="Villarreal Aguilar J.C."/>
            <person name="Widiez T."/>
            <person name="Wong G.K."/>
            <person name="Wymore A."/>
            <person name="Zhang Y."/>
            <person name="Zimmer A.D."/>
            <person name="Quatrano R.S."/>
            <person name="Mayer K.F.X."/>
            <person name="Goodstein D."/>
            <person name="Casacuberta J.M."/>
            <person name="Vandepoele K."/>
            <person name="Reski R."/>
            <person name="Cuming A.C."/>
            <person name="Tuskan G.A."/>
            <person name="Maumus F."/>
            <person name="Salse J."/>
            <person name="Schmutz J."/>
            <person name="Rensing S.A."/>
        </authorList>
    </citation>
    <scope>NUCLEOTIDE SEQUENCE [LARGE SCALE GENOMIC DNA]</scope>
    <source>
        <strain evidence="2 3">cv. Gransden 2004</strain>
    </source>
</reference>
<evidence type="ECO:0000313" key="1">
    <source>
        <dbReference type="EMBL" id="PNR29228.1"/>
    </source>
</evidence>
<gene>
    <name evidence="1" type="ORF">PHYPA_027920</name>
</gene>
<dbReference type="EMBL" id="ABEU02000023">
    <property type="protein sequence ID" value="PNR29228.1"/>
    <property type="molecule type" value="Genomic_DNA"/>
</dbReference>
<dbReference type="Proteomes" id="UP000006727">
    <property type="component" value="Chromosome 23"/>
</dbReference>
<dbReference type="AlphaFoldDB" id="A0A2K1IIX7"/>
<organism evidence="1">
    <name type="scientific">Physcomitrium patens</name>
    <name type="common">Spreading-leaved earth moss</name>
    <name type="synonym">Physcomitrella patens</name>
    <dbReference type="NCBI Taxonomy" id="3218"/>
    <lineage>
        <taxon>Eukaryota</taxon>
        <taxon>Viridiplantae</taxon>
        <taxon>Streptophyta</taxon>
        <taxon>Embryophyta</taxon>
        <taxon>Bryophyta</taxon>
        <taxon>Bryophytina</taxon>
        <taxon>Bryopsida</taxon>
        <taxon>Funariidae</taxon>
        <taxon>Funariales</taxon>
        <taxon>Funariaceae</taxon>
        <taxon>Physcomitrium</taxon>
    </lineage>
</organism>
<dbReference type="PaxDb" id="3218-PP1S137_146V6.1"/>
<accession>A0A2K1IIX7</accession>
<reference evidence="2" key="3">
    <citation type="submission" date="2020-12" db="UniProtKB">
        <authorList>
            <consortium name="EnsemblPlants"/>
        </authorList>
    </citation>
    <scope>IDENTIFICATION</scope>
</reference>
<dbReference type="Gramene" id="Pp3c23_11310V3.1">
    <property type="protein sequence ID" value="Pp3c23_11310V3.1"/>
    <property type="gene ID" value="Pp3c23_11310"/>
</dbReference>
<proteinExistence type="predicted"/>
<name>A0A2K1IIX7_PHYPA</name>
<protein>
    <submittedName>
        <fullName evidence="1 2">Uncharacterized protein</fullName>
    </submittedName>
</protein>
<dbReference type="EnsemblPlants" id="Pp3c23_11310V3.1">
    <property type="protein sequence ID" value="Pp3c23_11310V3.1"/>
    <property type="gene ID" value="Pp3c23_11310"/>
</dbReference>
<reference evidence="1 3" key="1">
    <citation type="journal article" date="2008" name="Science">
        <title>The Physcomitrella genome reveals evolutionary insights into the conquest of land by plants.</title>
        <authorList>
            <person name="Rensing S."/>
            <person name="Lang D."/>
            <person name="Zimmer A."/>
            <person name="Terry A."/>
            <person name="Salamov A."/>
            <person name="Shapiro H."/>
            <person name="Nishiyama T."/>
            <person name="Perroud P.-F."/>
            <person name="Lindquist E."/>
            <person name="Kamisugi Y."/>
            <person name="Tanahashi T."/>
            <person name="Sakakibara K."/>
            <person name="Fujita T."/>
            <person name="Oishi K."/>
            <person name="Shin-I T."/>
            <person name="Kuroki Y."/>
            <person name="Toyoda A."/>
            <person name="Suzuki Y."/>
            <person name="Hashimoto A."/>
            <person name="Yamaguchi K."/>
            <person name="Sugano A."/>
            <person name="Kohara Y."/>
            <person name="Fujiyama A."/>
            <person name="Anterola A."/>
            <person name="Aoki S."/>
            <person name="Ashton N."/>
            <person name="Barbazuk W.B."/>
            <person name="Barker E."/>
            <person name="Bennetzen J."/>
            <person name="Bezanilla M."/>
            <person name="Blankenship R."/>
            <person name="Cho S.H."/>
            <person name="Dutcher S."/>
            <person name="Estelle M."/>
            <person name="Fawcett J.A."/>
            <person name="Gundlach H."/>
            <person name="Hanada K."/>
            <person name="Heyl A."/>
            <person name="Hicks K.A."/>
            <person name="Hugh J."/>
            <person name="Lohr M."/>
            <person name="Mayer K."/>
            <person name="Melkozernov A."/>
            <person name="Murata T."/>
            <person name="Nelson D."/>
            <person name="Pils B."/>
            <person name="Prigge M."/>
            <person name="Reiss B."/>
            <person name="Renner T."/>
            <person name="Rombauts S."/>
            <person name="Rushton P."/>
            <person name="Sanderfoot A."/>
            <person name="Schween G."/>
            <person name="Shiu S.-H."/>
            <person name="Stueber K."/>
            <person name="Theodoulou F.L."/>
            <person name="Tu H."/>
            <person name="Van de Peer Y."/>
            <person name="Verrier P.J."/>
            <person name="Waters E."/>
            <person name="Wood A."/>
            <person name="Yang L."/>
            <person name="Cove D."/>
            <person name="Cuming A."/>
            <person name="Hasebe M."/>
            <person name="Lucas S."/>
            <person name="Mishler D.B."/>
            <person name="Reski R."/>
            <person name="Grigoriev I."/>
            <person name="Quatrano R.S."/>
            <person name="Boore J.L."/>
        </authorList>
    </citation>
    <scope>NUCLEOTIDE SEQUENCE [LARGE SCALE GENOMIC DNA]</scope>
    <source>
        <strain evidence="2 3">cv. Gransden 2004</strain>
    </source>
</reference>
<dbReference type="InParanoid" id="A0A2K1IIX7"/>
<evidence type="ECO:0000313" key="2">
    <source>
        <dbReference type="EnsemblPlants" id="Pp3c23_11310V3.1"/>
    </source>
</evidence>
<sequence>MPDIYILPTGETAATRIRALPELNSACVKMGFNQLRERYYNDELAGIGCQSLNHPFKLCSLTPFGSVCHWTPSLSSPRSTQSWIAISENSYHLLLSFPRATR</sequence>
<evidence type="ECO:0000313" key="3">
    <source>
        <dbReference type="Proteomes" id="UP000006727"/>
    </source>
</evidence>